<proteinExistence type="predicted"/>
<name>A0A8K1U3V6_9VIRU</name>
<evidence type="ECO:0000256" key="2">
    <source>
        <dbReference type="SAM" id="MobiDB-lite"/>
    </source>
</evidence>
<evidence type="ECO:0008006" key="4">
    <source>
        <dbReference type="Google" id="ProtNLM"/>
    </source>
</evidence>
<reference evidence="3" key="1">
    <citation type="submission" date="2020-11" db="EMBL/GenBank/DDBJ databases">
        <title>RNA virus dark matter in the feces of wild birds.</title>
        <authorList>
            <person name="Lu X."/>
            <person name="Yang X.S."/>
            <person name="Zhang W."/>
        </authorList>
    </citation>
    <scope>NUCLEOTIDE SEQUENCE</scope>
    <source>
        <strain evidence="3">Brambling30con25</strain>
    </source>
</reference>
<dbReference type="EMBL" id="MW239189">
    <property type="protein sequence ID" value="UGO57132.1"/>
    <property type="molecule type" value="Genomic_RNA"/>
</dbReference>
<dbReference type="GO" id="GO:0016787">
    <property type="term" value="F:hydrolase activity"/>
    <property type="evidence" value="ECO:0007669"/>
    <property type="project" value="UniProtKB-KW"/>
</dbReference>
<dbReference type="InterPro" id="IPR009003">
    <property type="entry name" value="Peptidase_S1_PA"/>
</dbReference>
<feature type="region of interest" description="Disordered" evidence="2">
    <location>
        <begin position="437"/>
        <end position="456"/>
    </location>
</feature>
<evidence type="ECO:0000313" key="3">
    <source>
        <dbReference type="EMBL" id="UGO57132.1"/>
    </source>
</evidence>
<dbReference type="InterPro" id="IPR043504">
    <property type="entry name" value="Peptidase_S1_PA_chymotrypsin"/>
</dbReference>
<sequence length="456" mass="49597">MNSIVQIPAPVLRYTSGIGGVVAEMPLLPTFQQVESQESVSSTISSSVLVGREVAKNTVITLGKMKWTGVVLKMGAVVMTGYLLWKLRGLLKRKLGEKLVTLGMEPNIVIEPALPKHVTMESTRAGSEETKMGPAKCQALVGSLNGSDFTVHGSAIRIEDWLVMPAHVFHHADRCVVRGRQTCLDVTDIDYVELDTDLIGLKMTPKQMSIIGLRNNPIQYDIPLSGSYVTIVGASGKGTSGAISHDSRIFGRVTYTGTTLPGYSGAPYMSGSYVFGLHTSGGVVNGGYAAGYIAILLLQLDKRRLESSEDWLQGAYQQKKSVLVDPKWNDLDEVRVRVGGRHAIVLRASMAKAFGTDWEHRLNARNQLDVEVDRSYRDYESAPIPTTVLSGEATSLKSGGSSLLTKSPSSTDLVCQDLIEEYRKLSATQRKKFRKSLNLQGLPISDQGKPAESPEN</sequence>
<dbReference type="SUPFAM" id="SSF50494">
    <property type="entry name" value="Trypsin-like serine proteases"/>
    <property type="match status" value="1"/>
</dbReference>
<keyword evidence="1" id="KW-0378">Hydrolase</keyword>
<protein>
    <recommendedName>
        <fullName evidence="4">Serine protease</fullName>
    </recommendedName>
</protein>
<accession>A0A8K1U3V6</accession>
<organism evidence="3">
    <name type="scientific">Riboviria sp</name>
    <dbReference type="NCBI Taxonomy" id="2585031"/>
    <lineage>
        <taxon>Viruses</taxon>
        <taxon>Riboviria</taxon>
    </lineage>
</organism>
<evidence type="ECO:0000256" key="1">
    <source>
        <dbReference type="ARBA" id="ARBA00022801"/>
    </source>
</evidence>
<dbReference type="Gene3D" id="2.40.10.10">
    <property type="entry name" value="Trypsin-like serine proteases"/>
    <property type="match status" value="2"/>
</dbReference>